<evidence type="ECO:0000313" key="3">
    <source>
        <dbReference type="Proteomes" id="UP000184543"/>
    </source>
</evidence>
<keyword evidence="1" id="KW-0472">Membrane</keyword>
<organism evidence="2 3">
    <name type="scientific">Pseudozobellia thermophila</name>
    <dbReference type="NCBI Taxonomy" id="192903"/>
    <lineage>
        <taxon>Bacteria</taxon>
        <taxon>Pseudomonadati</taxon>
        <taxon>Bacteroidota</taxon>
        <taxon>Flavobacteriia</taxon>
        <taxon>Flavobacteriales</taxon>
        <taxon>Flavobacteriaceae</taxon>
        <taxon>Pseudozobellia</taxon>
    </lineage>
</organism>
<dbReference type="Proteomes" id="UP000184543">
    <property type="component" value="Unassembled WGS sequence"/>
</dbReference>
<dbReference type="AlphaFoldDB" id="A0A1M6LAG1"/>
<proteinExistence type="predicted"/>
<sequence length="168" mass="20004">MKTDLGSTIVFAIIIVICILPFIFLYIGKNKRKNKLRNTLASMARERNRKLHKYEIFTNFAIGTDENREFLFFIKQRQDRIKEYQIALKEVKDCKIRQTDRTLRQNKKQNLVIEKLELRLIPYSNKQDEINLEFFNTDDNLPLYGELGAIKSWQEFVRDCLPKNKKAA</sequence>
<protein>
    <submittedName>
        <fullName evidence="2">Uncharacterized protein</fullName>
    </submittedName>
</protein>
<dbReference type="RefSeq" id="WP_072994836.1">
    <property type="nucleotide sequence ID" value="NZ_FQYU01000007.1"/>
</dbReference>
<keyword evidence="3" id="KW-1185">Reference proteome</keyword>
<keyword evidence="1" id="KW-1133">Transmembrane helix</keyword>
<reference evidence="3" key="1">
    <citation type="submission" date="2016-11" db="EMBL/GenBank/DDBJ databases">
        <authorList>
            <person name="Varghese N."/>
            <person name="Submissions S."/>
        </authorList>
    </citation>
    <scope>NUCLEOTIDE SEQUENCE [LARGE SCALE GENOMIC DNA]</scope>
    <source>
        <strain evidence="3">DSM 19858</strain>
    </source>
</reference>
<dbReference type="OrthoDB" id="1524706at2"/>
<gene>
    <name evidence="2" type="ORF">SAMN04488513_10784</name>
</gene>
<accession>A0A1M6LAG1</accession>
<evidence type="ECO:0000313" key="2">
    <source>
        <dbReference type="EMBL" id="SHJ68119.1"/>
    </source>
</evidence>
<feature type="transmembrane region" description="Helical" evidence="1">
    <location>
        <begin position="6"/>
        <end position="27"/>
    </location>
</feature>
<name>A0A1M6LAG1_9FLAO</name>
<keyword evidence="1" id="KW-0812">Transmembrane</keyword>
<dbReference type="EMBL" id="FQYU01000007">
    <property type="protein sequence ID" value="SHJ68119.1"/>
    <property type="molecule type" value="Genomic_DNA"/>
</dbReference>
<evidence type="ECO:0000256" key="1">
    <source>
        <dbReference type="SAM" id="Phobius"/>
    </source>
</evidence>
<dbReference type="STRING" id="192903.SAMN04488513_10784"/>